<dbReference type="PANTHER" id="PTHR45947:SF3">
    <property type="entry name" value="SULFOQUINOVOSYL TRANSFERASE SQD2"/>
    <property type="match status" value="1"/>
</dbReference>
<dbReference type="HOGENOM" id="CLU_009583_33_1_9"/>
<dbReference type="InterPro" id="IPR001296">
    <property type="entry name" value="Glyco_trans_1"/>
</dbReference>
<dbReference type="Proteomes" id="UP000003346">
    <property type="component" value="Unassembled WGS sequence"/>
</dbReference>
<evidence type="ECO:0000313" key="3">
    <source>
        <dbReference type="EMBL" id="EAV38999.1"/>
    </source>
</evidence>
<proteinExistence type="predicted"/>
<evidence type="ECO:0000313" key="4">
    <source>
        <dbReference type="Proteomes" id="UP000003346"/>
    </source>
</evidence>
<dbReference type="Pfam" id="PF00534">
    <property type="entry name" value="Glycos_transf_1"/>
    <property type="match status" value="1"/>
</dbReference>
<dbReference type="PANTHER" id="PTHR45947">
    <property type="entry name" value="SULFOQUINOVOSYL TRANSFERASE SQD2"/>
    <property type="match status" value="1"/>
</dbReference>
<organism evidence="3 4">
    <name type="scientific">Oenococcus oeni ATCC BAA-1163</name>
    <dbReference type="NCBI Taxonomy" id="379360"/>
    <lineage>
        <taxon>Bacteria</taxon>
        <taxon>Bacillati</taxon>
        <taxon>Bacillota</taxon>
        <taxon>Bacilli</taxon>
        <taxon>Lactobacillales</taxon>
        <taxon>Lactobacillaceae</taxon>
        <taxon>Oenococcus</taxon>
    </lineage>
</organism>
<keyword evidence="3" id="KW-0808">Transferase</keyword>
<reference evidence="3 4" key="1">
    <citation type="submission" date="2006-11" db="EMBL/GenBank/DDBJ databases">
        <authorList>
            <consortium name="Laboratoire de Microbiologie (Universite Bourgogne)"/>
            <consortium name="GENOME Express"/>
            <consortium name="UMR Oenologie Ampelologie (Universite Bordeaux 2)"/>
            <person name="Guzzo J."/>
        </authorList>
    </citation>
    <scope>NUCLEOTIDE SEQUENCE [LARGE SCALE GENOMIC DNA]</scope>
    <source>
        <strain evidence="3 4">ATCC BAA-1163</strain>
    </source>
</reference>
<dbReference type="InterPro" id="IPR028098">
    <property type="entry name" value="Glyco_trans_4-like_N"/>
</dbReference>
<feature type="domain" description="Glycosyltransferase subfamily 4-like N-terminal" evidence="2">
    <location>
        <begin position="24"/>
        <end position="190"/>
    </location>
</feature>
<dbReference type="SUPFAM" id="SSF53756">
    <property type="entry name" value="UDP-Glycosyltransferase/glycogen phosphorylase"/>
    <property type="match status" value="1"/>
</dbReference>
<dbReference type="Gene3D" id="3.40.50.2000">
    <property type="entry name" value="Glycogen Phosphorylase B"/>
    <property type="match status" value="2"/>
</dbReference>
<name>A0NKE6_OENOE</name>
<accession>A0NKE6</accession>
<evidence type="ECO:0000259" key="2">
    <source>
        <dbReference type="Pfam" id="PF13439"/>
    </source>
</evidence>
<dbReference type="GO" id="GO:0016757">
    <property type="term" value="F:glycosyltransferase activity"/>
    <property type="evidence" value="ECO:0007669"/>
    <property type="project" value="InterPro"/>
</dbReference>
<dbReference type="AlphaFoldDB" id="A0NKE6"/>
<feature type="domain" description="Glycosyl transferase family 1" evidence="1">
    <location>
        <begin position="201"/>
        <end position="320"/>
    </location>
</feature>
<protein>
    <submittedName>
        <fullName evidence="3">Glycosyl transferase, 1 group</fullName>
    </submittedName>
</protein>
<gene>
    <name evidence="3" type="ORF">OENOO_63030</name>
</gene>
<dbReference type="EMBL" id="AAUV01000058">
    <property type="protein sequence ID" value="EAV38999.1"/>
    <property type="molecule type" value="Genomic_DNA"/>
</dbReference>
<dbReference type="InterPro" id="IPR050194">
    <property type="entry name" value="Glycosyltransferase_grp1"/>
</dbReference>
<sequence length="391" mass="44991">MSETNNKIIVKKNILFIGMTTNRGGTETFIFNIAKFLVQNYSDRFNIFILDDKSGDISLKSEIENIKVKIIKLNLPVGMKNHFKKIKVLKNFFKSNQFDIVHINSNSPSDAFYLSALKSFDLKIIYHSHNTSIAMDQILRKIVFLLRYPFLVKEIKNSTAIKIAASKQAGKWMFGNDSNFQVLPNGVNTNEYVPDVEIRNSLRKEMGISSNSFVFSFIGRFDYQKYPEFVVKVFDKFLEDHPEYCGKVFVVFAGNGSLVERTKNMVSNKMIPFIKFLGVRHDIPDIMRMADFLILPSRFEAMPFVVIEAQASGLKILQSVESRNRSGEVTNGHYFLSISEPVSNWSACMYQMIQNRSSLSDRFYDNELMAKCNYNIFSSLKKFVESVYLNC</sequence>
<comment type="caution">
    <text evidence="3">The sequence shown here is derived from an EMBL/GenBank/DDBJ whole genome shotgun (WGS) entry which is preliminary data.</text>
</comment>
<dbReference type="Pfam" id="PF13439">
    <property type="entry name" value="Glyco_transf_4"/>
    <property type="match status" value="1"/>
</dbReference>
<evidence type="ECO:0000259" key="1">
    <source>
        <dbReference type="Pfam" id="PF00534"/>
    </source>
</evidence>